<dbReference type="EMBL" id="NJHN03000040">
    <property type="protein sequence ID" value="KAH9421459.1"/>
    <property type="molecule type" value="Genomic_DNA"/>
</dbReference>
<evidence type="ECO:0000313" key="1">
    <source>
        <dbReference type="EMBL" id="KAH9421459.1"/>
    </source>
</evidence>
<protein>
    <submittedName>
        <fullName evidence="1">Uncharacterized protein</fullName>
    </submittedName>
</protein>
<proteinExistence type="predicted"/>
<evidence type="ECO:0000313" key="2">
    <source>
        <dbReference type="Proteomes" id="UP000887458"/>
    </source>
</evidence>
<keyword evidence="2" id="KW-1185">Reference proteome</keyword>
<feature type="non-terminal residue" evidence="1">
    <location>
        <position position="99"/>
    </location>
</feature>
<sequence length="99" mass="11134">MLLNIVEYNKRISAVRANSINHNKNKSLLSINLILACGCCSAAAAASLEHQQQQQQPSHNLTFKDVRYIPNSHCSNLFFSSSIHGIYMEIFEINNNNIN</sequence>
<name>A0ABQ8JFR3_DERPT</name>
<comment type="caution">
    <text evidence="1">The sequence shown here is derived from an EMBL/GenBank/DDBJ whole genome shotgun (WGS) entry which is preliminary data.</text>
</comment>
<gene>
    <name evidence="1" type="ORF">DERP_012191</name>
</gene>
<organism evidence="1 2">
    <name type="scientific">Dermatophagoides pteronyssinus</name>
    <name type="common">European house dust mite</name>
    <dbReference type="NCBI Taxonomy" id="6956"/>
    <lineage>
        <taxon>Eukaryota</taxon>
        <taxon>Metazoa</taxon>
        <taxon>Ecdysozoa</taxon>
        <taxon>Arthropoda</taxon>
        <taxon>Chelicerata</taxon>
        <taxon>Arachnida</taxon>
        <taxon>Acari</taxon>
        <taxon>Acariformes</taxon>
        <taxon>Sarcoptiformes</taxon>
        <taxon>Astigmata</taxon>
        <taxon>Psoroptidia</taxon>
        <taxon>Analgoidea</taxon>
        <taxon>Pyroglyphidae</taxon>
        <taxon>Dermatophagoidinae</taxon>
        <taxon>Dermatophagoides</taxon>
    </lineage>
</organism>
<dbReference type="Proteomes" id="UP000887458">
    <property type="component" value="Unassembled WGS sequence"/>
</dbReference>
<reference evidence="1 2" key="2">
    <citation type="journal article" date="2022" name="Mol. Biol. Evol.">
        <title>Comparative Genomics Reveals Insights into the Divergent Evolution of Astigmatic Mites and Household Pest Adaptations.</title>
        <authorList>
            <person name="Xiong Q."/>
            <person name="Wan A.T."/>
            <person name="Liu X."/>
            <person name="Fung C.S."/>
            <person name="Xiao X."/>
            <person name="Malainual N."/>
            <person name="Hou J."/>
            <person name="Wang L."/>
            <person name="Wang M."/>
            <person name="Yang K.Y."/>
            <person name="Cui Y."/>
            <person name="Leung E.L."/>
            <person name="Nong W."/>
            <person name="Shin S.K."/>
            <person name="Au S.W."/>
            <person name="Jeong K.Y."/>
            <person name="Chew F.T."/>
            <person name="Hui J.H."/>
            <person name="Leung T.F."/>
            <person name="Tungtrongchitr A."/>
            <person name="Zhong N."/>
            <person name="Liu Z."/>
            <person name="Tsui S.K."/>
        </authorList>
    </citation>
    <scope>NUCLEOTIDE SEQUENCE [LARGE SCALE GENOMIC DNA]</scope>
    <source>
        <strain evidence="1">Derp</strain>
    </source>
</reference>
<reference evidence="1 2" key="1">
    <citation type="journal article" date="2018" name="J. Allergy Clin. Immunol.">
        <title>High-quality assembly of Dermatophagoides pteronyssinus genome and transcriptome reveals a wide range of novel allergens.</title>
        <authorList>
            <person name="Liu X.Y."/>
            <person name="Yang K.Y."/>
            <person name="Wang M.Q."/>
            <person name="Kwok J.S."/>
            <person name="Zeng X."/>
            <person name="Yang Z."/>
            <person name="Xiao X.J."/>
            <person name="Lau C.P."/>
            <person name="Li Y."/>
            <person name="Huang Z.M."/>
            <person name="Ba J.G."/>
            <person name="Yim A.K."/>
            <person name="Ouyang C.Y."/>
            <person name="Ngai S.M."/>
            <person name="Chan T.F."/>
            <person name="Leung E.L."/>
            <person name="Liu L."/>
            <person name="Liu Z.G."/>
            <person name="Tsui S.K."/>
        </authorList>
    </citation>
    <scope>NUCLEOTIDE SEQUENCE [LARGE SCALE GENOMIC DNA]</scope>
    <source>
        <strain evidence="1">Derp</strain>
    </source>
</reference>
<accession>A0ABQ8JFR3</accession>